<evidence type="ECO:0000256" key="1">
    <source>
        <dbReference type="SAM" id="MobiDB-lite"/>
    </source>
</evidence>
<keyword evidence="4" id="KW-1185">Reference proteome</keyword>
<feature type="region of interest" description="Disordered" evidence="1">
    <location>
        <begin position="1"/>
        <end position="32"/>
    </location>
</feature>
<comment type="caution">
    <text evidence="3">The sequence shown here is derived from an EMBL/GenBank/DDBJ whole genome shotgun (WGS) entry which is preliminary data.</text>
</comment>
<organism evidence="3 4">
    <name type="scientific">Raphidocelis subcapitata</name>
    <dbReference type="NCBI Taxonomy" id="307507"/>
    <lineage>
        <taxon>Eukaryota</taxon>
        <taxon>Viridiplantae</taxon>
        <taxon>Chlorophyta</taxon>
        <taxon>core chlorophytes</taxon>
        <taxon>Chlorophyceae</taxon>
        <taxon>CS clade</taxon>
        <taxon>Sphaeropleales</taxon>
        <taxon>Selenastraceae</taxon>
        <taxon>Raphidocelis</taxon>
    </lineage>
</organism>
<dbReference type="Gene3D" id="2.130.10.10">
    <property type="entry name" value="YVTN repeat-like/Quinoprotein amine dehydrogenase"/>
    <property type="match status" value="1"/>
</dbReference>
<proteinExistence type="predicted"/>
<accession>A0A2V0P1J2</accession>
<dbReference type="EMBL" id="BDRX01000044">
    <property type="protein sequence ID" value="GBF93734.1"/>
    <property type="molecule type" value="Genomic_DNA"/>
</dbReference>
<dbReference type="OrthoDB" id="529475at2759"/>
<reference evidence="3 4" key="1">
    <citation type="journal article" date="2018" name="Sci. Rep.">
        <title>Raphidocelis subcapitata (=Pseudokirchneriella subcapitata) provides an insight into genome evolution and environmental adaptations in the Sphaeropleales.</title>
        <authorList>
            <person name="Suzuki S."/>
            <person name="Yamaguchi H."/>
            <person name="Nakajima N."/>
            <person name="Kawachi M."/>
        </authorList>
    </citation>
    <scope>NUCLEOTIDE SEQUENCE [LARGE SCALE GENOMIC DNA]</scope>
    <source>
        <strain evidence="3 4">NIES-35</strain>
    </source>
</reference>
<keyword evidence="2" id="KW-1133">Transmembrane helix</keyword>
<dbReference type="InterPro" id="IPR011044">
    <property type="entry name" value="Quino_amine_DH_bsu"/>
</dbReference>
<evidence type="ECO:0000313" key="3">
    <source>
        <dbReference type="EMBL" id="GBF93734.1"/>
    </source>
</evidence>
<sequence length="572" mass="62312">MGASGSPIRGAYDLVESGGGDRGDLEPRSQPRGARPALKFAAALGAVLALAALLAVAVPAARSRATPNGESLLIRTGEGPVECDGCLNRGQPPIPRYQFDLAQHKLYIGGKNLGKGVVALPQKLGGGVTLTDLETGRTLSSLWYSNYGDYGAIPHHIISFPSENPYNEFEFINSCQGGLNTHLYRLANVDPHPPAATNIYRLRYDGNTLMIAENVSDSTGLGLGVHTSINPATAEEYAVSDGQKDVWAMFDRRSTFVKVAFRYDWEGNTPHNLKTNWIKGGKLTITRIYPDKETGKFDMLGSKGNKIDVELAPMSEGELEDGKTPGSARESTVAADGFVFHPSGKWGAEIIRMLGGAVLHNLTDPSYSPLSFLSFNFDTPGQVPVSKVNDDTWEVRVDYVGSPGHELGWTPDGTKFMMMNNLRENSVGLFDTSSDNPADWKKLGVIKDPLWKGMYPNPFHMGFSHDSKKAYFVVLRPPPERSNLMIVDLTTFHIIKEIQGITQDMQSIATTMDGKFLLIITGGFQRFASGLFVLDIDTDEPLGFIPAPGGHHDLAVVPRTVSDMKYTRAICM</sequence>
<evidence type="ECO:0000256" key="2">
    <source>
        <dbReference type="SAM" id="Phobius"/>
    </source>
</evidence>
<feature type="compositionally biased region" description="Basic and acidic residues" evidence="1">
    <location>
        <begin position="19"/>
        <end position="29"/>
    </location>
</feature>
<keyword evidence="2" id="KW-0812">Transmembrane</keyword>
<keyword evidence="2" id="KW-0472">Membrane</keyword>
<dbReference type="AlphaFoldDB" id="A0A2V0P1J2"/>
<gene>
    <name evidence="3" type="ORF">Rsub_06066</name>
</gene>
<dbReference type="InParanoid" id="A0A2V0P1J2"/>
<feature type="transmembrane region" description="Helical" evidence="2">
    <location>
        <begin position="37"/>
        <end position="58"/>
    </location>
</feature>
<evidence type="ECO:0000313" key="4">
    <source>
        <dbReference type="Proteomes" id="UP000247498"/>
    </source>
</evidence>
<dbReference type="Proteomes" id="UP000247498">
    <property type="component" value="Unassembled WGS sequence"/>
</dbReference>
<protein>
    <submittedName>
        <fullName evidence="3">Uncharacterized protein</fullName>
    </submittedName>
</protein>
<dbReference type="SUPFAM" id="SSF50969">
    <property type="entry name" value="YVTN repeat-like/Quinoprotein amine dehydrogenase"/>
    <property type="match status" value="1"/>
</dbReference>
<dbReference type="InterPro" id="IPR015943">
    <property type="entry name" value="WD40/YVTN_repeat-like_dom_sf"/>
</dbReference>
<name>A0A2V0P1J2_9CHLO</name>